<accession>A0A9P8CB96</accession>
<dbReference type="GO" id="GO:0016020">
    <property type="term" value="C:membrane"/>
    <property type="evidence" value="ECO:0007669"/>
    <property type="project" value="UniProtKB-SubCell"/>
</dbReference>
<evidence type="ECO:0000256" key="2">
    <source>
        <dbReference type="ARBA" id="ARBA00022692"/>
    </source>
</evidence>
<feature type="transmembrane region" description="Helical" evidence="5">
    <location>
        <begin position="46"/>
        <end position="63"/>
    </location>
</feature>
<feature type="transmembrane region" description="Helical" evidence="5">
    <location>
        <begin position="174"/>
        <end position="200"/>
    </location>
</feature>
<feature type="transmembrane region" description="Helical" evidence="5">
    <location>
        <begin position="479"/>
        <end position="502"/>
    </location>
</feature>
<keyword evidence="4 5" id="KW-0472">Membrane</keyword>
<dbReference type="InterPro" id="IPR036259">
    <property type="entry name" value="MFS_trans_sf"/>
</dbReference>
<feature type="transmembrane region" description="Helical" evidence="5">
    <location>
        <begin position="410"/>
        <end position="435"/>
    </location>
</feature>
<comment type="subcellular location">
    <subcellularLocation>
        <location evidence="1">Membrane</location>
        <topology evidence="1">Multi-pass membrane protein</topology>
    </subcellularLocation>
</comment>
<dbReference type="Pfam" id="PF07690">
    <property type="entry name" value="MFS_1"/>
    <property type="match status" value="1"/>
</dbReference>
<dbReference type="InterPro" id="IPR011701">
    <property type="entry name" value="MFS"/>
</dbReference>
<keyword evidence="3 5" id="KW-1133">Transmembrane helix</keyword>
<proteinExistence type="predicted"/>
<evidence type="ECO:0000313" key="7">
    <source>
        <dbReference type="Proteomes" id="UP000887226"/>
    </source>
</evidence>
<dbReference type="Proteomes" id="UP000887226">
    <property type="component" value="Unassembled WGS sequence"/>
</dbReference>
<feature type="transmembrane region" description="Helical" evidence="5">
    <location>
        <begin position="385"/>
        <end position="404"/>
    </location>
</feature>
<sequence length="504" mass="55628">MAQHIKNDHDDEVEESRALLAPPTEIQDIPAKPQTLTHRPRSSWPWIYIVLLLLGLAVISDIGEDLFTAPRIRLFESIACINYYSRHNPSLLDPDGSVPERFCKVDPVQSKVASVLGWQLFFDSIPAILLPVPYGYIADTYGRKWVLVTALTGYALTWASTLFFVGVLQLPLEYVWLSSLFSLVGGGGATGTTLLTTMVADVVPPEFRSTVFFYRFCTDQVADVFVPPIASYLMSKDVWIPLVLAVLFGGLAAIIALALPETLPIAVLGPPNHIDDATNDSARIDQNKHSIKWKDKIKRGRESFNFVTRDLAVLTLVSTFFISKIGRQANNVLFQYASKKYNWTLAQAGLLISLRASVNITLFAVILPFIMNFTLSGLSPPLRDLWIGKASVVLLVLGTSILFLSQTVFLMIIGLIVFILGMGFVPIVRSLVTYLVECHHASDIGRLYALISVMEGLGSLVAGPGMAWAFRLGMSMGEWWLGLPFGFATLLFLAVSIVVFSIRI</sequence>
<keyword evidence="7" id="KW-1185">Reference proteome</keyword>
<keyword evidence="2 5" id="KW-0812">Transmembrane</keyword>
<evidence type="ECO:0000313" key="6">
    <source>
        <dbReference type="EMBL" id="KAG9240674.1"/>
    </source>
</evidence>
<dbReference type="PANTHER" id="PTHR23507">
    <property type="entry name" value="ZGC:174356"/>
    <property type="match status" value="1"/>
</dbReference>
<evidence type="ECO:0000256" key="3">
    <source>
        <dbReference type="ARBA" id="ARBA00022989"/>
    </source>
</evidence>
<evidence type="ECO:0000256" key="4">
    <source>
        <dbReference type="ARBA" id="ARBA00023136"/>
    </source>
</evidence>
<feature type="transmembrane region" description="Helical" evidence="5">
    <location>
        <begin position="345"/>
        <end position="373"/>
    </location>
</feature>
<gene>
    <name evidence="6" type="ORF">BJ878DRAFT_275409</name>
</gene>
<name>A0A9P8CB96_9HELO</name>
<dbReference type="EMBL" id="MU254374">
    <property type="protein sequence ID" value="KAG9240674.1"/>
    <property type="molecule type" value="Genomic_DNA"/>
</dbReference>
<dbReference type="Gene3D" id="1.20.1250.20">
    <property type="entry name" value="MFS general substrate transporter like domains"/>
    <property type="match status" value="1"/>
</dbReference>
<dbReference type="AlphaFoldDB" id="A0A9P8CB96"/>
<evidence type="ECO:0000256" key="5">
    <source>
        <dbReference type="SAM" id="Phobius"/>
    </source>
</evidence>
<evidence type="ECO:0000256" key="1">
    <source>
        <dbReference type="ARBA" id="ARBA00004141"/>
    </source>
</evidence>
<organism evidence="6 7">
    <name type="scientific">Calycina marina</name>
    <dbReference type="NCBI Taxonomy" id="1763456"/>
    <lineage>
        <taxon>Eukaryota</taxon>
        <taxon>Fungi</taxon>
        <taxon>Dikarya</taxon>
        <taxon>Ascomycota</taxon>
        <taxon>Pezizomycotina</taxon>
        <taxon>Leotiomycetes</taxon>
        <taxon>Helotiales</taxon>
        <taxon>Pezizellaceae</taxon>
        <taxon>Calycina</taxon>
    </lineage>
</organism>
<protein>
    <submittedName>
        <fullName evidence="6">Major facilitator superfamily domain-containing protein</fullName>
    </submittedName>
</protein>
<dbReference type="GO" id="GO:0022857">
    <property type="term" value="F:transmembrane transporter activity"/>
    <property type="evidence" value="ECO:0007669"/>
    <property type="project" value="InterPro"/>
</dbReference>
<comment type="caution">
    <text evidence="6">The sequence shown here is derived from an EMBL/GenBank/DDBJ whole genome shotgun (WGS) entry which is preliminary data.</text>
</comment>
<dbReference type="OrthoDB" id="194139at2759"/>
<dbReference type="SUPFAM" id="SSF103473">
    <property type="entry name" value="MFS general substrate transporter"/>
    <property type="match status" value="1"/>
</dbReference>
<feature type="transmembrane region" description="Helical" evidence="5">
    <location>
        <begin position="239"/>
        <end position="259"/>
    </location>
</feature>
<reference evidence="6" key="1">
    <citation type="journal article" date="2021" name="IMA Fungus">
        <title>Genomic characterization of three marine fungi, including Emericellopsis atlantica sp. nov. with signatures of a generalist lifestyle and marine biomass degradation.</title>
        <authorList>
            <person name="Hagestad O.C."/>
            <person name="Hou L."/>
            <person name="Andersen J.H."/>
            <person name="Hansen E.H."/>
            <person name="Altermark B."/>
            <person name="Li C."/>
            <person name="Kuhnert E."/>
            <person name="Cox R.J."/>
            <person name="Crous P.W."/>
            <person name="Spatafora J.W."/>
            <person name="Lail K."/>
            <person name="Amirebrahimi M."/>
            <person name="Lipzen A."/>
            <person name="Pangilinan J."/>
            <person name="Andreopoulos W."/>
            <person name="Hayes R.D."/>
            <person name="Ng V."/>
            <person name="Grigoriev I.V."/>
            <person name="Jackson S.A."/>
            <person name="Sutton T.D.S."/>
            <person name="Dobson A.D.W."/>
            <person name="Rama T."/>
        </authorList>
    </citation>
    <scope>NUCLEOTIDE SEQUENCE</scope>
    <source>
        <strain evidence="6">TRa3180A</strain>
    </source>
</reference>
<feature type="transmembrane region" description="Helical" evidence="5">
    <location>
        <begin position="145"/>
        <end position="168"/>
    </location>
</feature>
<dbReference type="PANTHER" id="PTHR23507:SF1">
    <property type="entry name" value="FI18259P1-RELATED"/>
    <property type="match status" value="1"/>
</dbReference>
<feature type="transmembrane region" description="Helical" evidence="5">
    <location>
        <begin position="447"/>
        <end position="467"/>
    </location>
</feature>